<accession>A0A8S1KFW5</accession>
<evidence type="ECO:0000313" key="10">
    <source>
        <dbReference type="EMBL" id="CAD8052046.1"/>
    </source>
</evidence>
<reference evidence="10" key="1">
    <citation type="submission" date="2021-01" db="EMBL/GenBank/DDBJ databases">
        <authorList>
            <consortium name="Genoscope - CEA"/>
            <person name="William W."/>
        </authorList>
    </citation>
    <scope>NUCLEOTIDE SEQUENCE</scope>
</reference>
<evidence type="ECO:0000256" key="5">
    <source>
        <dbReference type="ARBA" id="ARBA00022989"/>
    </source>
</evidence>
<keyword evidence="6 8" id="KW-0472">Membrane</keyword>
<evidence type="ECO:0008006" key="12">
    <source>
        <dbReference type="Google" id="ProtNLM"/>
    </source>
</evidence>
<dbReference type="Pfam" id="PF04193">
    <property type="entry name" value="PQ-loop"/>
    <property type="match status" value="1"/>
</dbReference>
<evidence type="ECO:0000256" key="4">
    <source>
        <dbReference type="ARBA" id="ARBA00022737"/>
    </source>
</evidence>
<protein>
    <recommendedName>
        <fullName evidence="12">Transmembrane protein</fullName>
    </recommendedName>
</protein>
<keyword evidence="2" id="KW-0813">Transport</keyword>
<evidence type="ECO:0000256" key="8">
    <source>
        <dbReference type="SAM" id="Phobius"/>
    </source>
</evidence>
<proteinExistence type="inferred from homology"/>
<dbReference type="Proteomes" id="UP000692954">
    <property type="component" value="Unassembled WGS sequence"/>
</dbReference>
<dbReference type="InterPro" id="IPR006603">
    <property type="entry name" value="PQ-loop_rpt"/>
</dbReference>
<dbReference type="EMBL" id="CAJJDN010000006">
    <property type="protein sequence ID" value="CAD8052046.1"/>
    <property type="molecule type" value="Genomic_DNA"/>
</dbReference>
<comment type="similarity">
    <text evidence="7">Belongs to the MPDU1 (TC 2.A.43.3) family.</text>
</comment>
<comment type="subcellular location">
    <subcellularLocation>
        <location evidence="1">Membrane</location>
        <topology evidence="1">Multi-pass membrane protein</topology>
    </subcellularLocation>
</comment>
<evidence type="ECO:0000256" key="1">
    <source>
        <dbReference type="ARBA" id="ARBA00004141"/>
    </source>
</evidence>
<evidence type="ECO:0000256" key="6">
    <source>
        <dbReference type="ARBA" id="ARBA00023136"/>
    </source>
</evidence>
<feature type="transmembrane region" description="Helical" evidence="8">
    <location>
        <begin position="90"/>
        <end position="107"/>
    </location>
</feature>
<keyword evidence="11" id="KW-1185">Reference proteome</keyword>
<keyword evidence="4" id="KW-0677">Repeat</keyword>
<feature type="transmembrane region" description="Helical" evidence="8">
    <location>
        <begin position="113"/>
        <end position="135"/>
    </location>
</feature>
<evidence type="ECO:0000256" key="3">
    <source>
        <dbReference type="ARBA" id="ARBA00022692"/>
    </source>
</evidence>
<gene>
    <name evidence="10" type="ORF">PSON_ATCC_30995.1.T0060242</name>
</gene>
<keyword evidence="9" id="KW-0732">Signal</keyword>
<feature type="signal peptide" evidence="9">
    <location>
        <begin position="1"/>
        <end position="16"/>
    </location>
</feature>
<evidence type="ECO:0000313" key="11">
    <source>
        <dbReference type="Proteomes" id="UP000692954"/>
    </source>
</evidence>
<keyword evidence="3 8" id="KW-0812">Transmembrane</keyword>
<organism evidence="10 11">
    <name type="scientific">Paramecium sonneborni</name>
    <dbReference type="NCBI Taxonomy" id="65129"/>
    <lineage>
        <taxon>Eukaryota</taxon>
        <taxon>Sar</taxon>
        <taxon>Alveolata</taxon>
        <taxon>Ciliophora</taxon>
        <taxon>Intramacronucleata</taxon>
        <taxon>Oligohymenophorea</taxon>
        <taxon>Peniculida</taxon>
        <taxon>Parameciidae</taxon>
        <taxon>Paramecium</taxon>
    </lineage>
</organism>
<comment type="caution">
    <text evidence="10">The sequence shown here is derived from an EMBL/GenBank/DDBJ whole genome shotgun (WGS) entry which is preliminary data.</text>
</comment>
<dbReference type="InterPro" id="IPR016817">
    <property type="entry name" value="MannP-dilichol_defect-1"/>
</dbReference>
<feature type="transmembrane region" description="Helical" evidence="8">
    <location>
        <begin position="144"/>
        <end position="162"/>
    </location>
</feature>
<evidence type="ECO:0000256" key="9">
    <source>
        <dbReference type="SAM" id="SignalP"/>
    </source>
</evidence>
<feature type="chain" id="PRO_5035854523" description="Transmembrane protein" evidence="9">
    <location>
        <begin position="17"/>
        <end position="229"/>
    </location>
</feature>
<evidence type="ECO:0000256" key="2">
    <source>
        <dbReference type="ARBA" id="ARBA00022448"/>
    </source>
</evidence>
<name>A0A8S1KFW5_9CILI</name>
<dbReference type="GO" id="GO:0016020">
    <property type="term" value="C:membrane"/>
    <property type="evidence" value="ECO:0007669"/>
    <property type="project" value="UniProtKB-SubCell"/>
</dbReference>
<dbReference type="PANTHER" id="PTHR12226:SF2">
    <property type="entry name" value="MANNOSE-P-DOLICHOL UTILIZATION DEFECT 1 PROTEIN"/>
    <property type="match status" value="1"/>
</dbReference>
<dbReference type="OrthoDB" id="271506at2759"/>
<dbReference type="AlphaFoldDB" id="A0A8S1KFW5"/>
<keyword evidence="5 8" id="KW-1133">Transmembrane helix</keyword>
<sequence length="229" mass="27159">MLVVMLLFQFQVLLNAQNNDKSKDEYKFVIFSEFCFDQFFGDEDVSNECISDTISRTISILMVGFAVMNQVPQIYKILKSQSIQGISFNAYYTELYLFSFITAYNLYKQTKFILYGENAIVGLEYCIVLCLFLFYDKILNFHQWLFKAVFFILINIPLYLGFGPQWIFDLTIYINMSLRKLLIQQVDSFRSQIFINKAELQKQKYRIIIIAHIIAKLCRQYSKIIYFVQ</sequence>
<dbReference type="PANTHER" id="PTHR12226">
    <property type="entry name" value="MANNOSE-P-DOLICHOL UTILIZATION DEFECT 1 LEC35 -RELATED"/>
    <property type="match status" value="1"/>
</dbReference>
<evidence type="ECO:0000256" key="7">
    <source>
        <dbReference type="ARBA" id="ARBA00038475"/>
    </source>
</evidence>